<accession>A0A0A9EN12</accession>
<sequence>MNLCASSPPTSISAAAAAALHADRLKRLEL</sequence>
<dbReference type="AlphaFoldDB" id="A0A0A9EN12"/>
<name>A0A0A9EN12_ARUDO</name>
<proteinExistence type="predicted"/>
<protein>
    <submittedName>
        <fullName evidence="1">Uncharacterized protein</fullName>
    </submittedName>
</protein>
<evidence type="ECO:0000313" key="1">
    <source>
        <dbReference type="EMBL" id="JAE01497.1"/>
    </source>
</evidence>
<dbReference type="EMBL" id="GBRH01196399">
    <property type="protein sequence ID" value="JAE01497.1"/>
    <property type="molecule type" value="Transcribed_RNA"/>
</dbReference>
<reference evidence="1" key="2">
    <citation type="journal article" date="2015" name="Data Brief">
        <title>Shoot transcriptome of the giant reed, Arundo donax.</title>
        <authorList>
            <person name="Barrero R.A."/>
            <person name="Guerrero F.D."/>
            <person name="Moolhuijzen P."/>
            <person name="Goolsby J.A."/>
            <person name="Tidwell J."/>
            <person name="Bellgard S.E."/>
            <person name="Bellgard M.I."/>
        </authorList>
    </citation>
    <scope>NUCLEOTIDE SEQUENCE</scope>
    <source>
        <tissue evidence="1">Shoot tissue taken approximately 20 cm above the soil surface</tissue>
    </source>
</reference>
<organism evidence="1">
    <name type="scientific">Arundo donax</name>
    <name type="common">Giant reed</name>
    <name type="synonym">Donax arundinaceus</name>
    <dbReference type="NCBI Taxonomy" id="35708"/>
    <lineage>
        <taxon>Eukaryota</taxon>
        <taxon>Viridiplantae</taxon>
        <taxon>Streptophyta</taxon>
        <taxon>Embryophyta</taxon>
        <taxon>Tracheophyta</taxon>
        <taxon>Spermatophyta</taxon>
        <taxon>Magnoliopsida</taxon>
        <taxon>Liliopsida</taxon>
        <taxon>Poales</taxon>
        <taxon>Poaceae</taxon>
        <taxon>PACMAD clade</taxon>
        <taxon>Arundinoideae</taxon>
        <taxon>Arundineae</taxon>
        <taxon>Arundo</taxon>
    </lineage>
</organism>
<reference evidence="1" key="1">
    <citation type="submission" date="2014-09" db="EMBL/GenBank/DDBJ databases">
        <authorList>
            <person name="Magalhaes I.L.F."/>
            <person name="Oliveira U."/>
            <person name="Santos F.R."/>
            <person name="Vidigal T.H.D.A."/>
            <person name="Brescovit A.D."/>
            <person name="Santos A.J."/>
        </authorList>
    </citation>
    <scope>NUCLEOTIDE SEQUENCE</scope>
    <source>
        <tissue evidence="1">Shoot tissue taken approximately 20 cm above the soil surface</tissue>
    </source>
</reference>